<proteinExistence type="predicted"/>
<dbReference type="Proteomes" id="UP000316083">
    <property type="component" value="Unassembled WGS sequence"/>
</dbReference>
<evidence type="ECO:0000313" key="5">
    <source>
        <dbReference type="Proteomes" id="UP000316083"/>
    </source>
</evidence>
<dbReference type="PANTHER" id="PTHR35526:SF3">
    <property type="entry name" value="ANTI-SIGMA-F FACTOR RSBW"/>
    <property type="match status" value="1"/>
</dbReference>
<evidence type="ECO:0000256" key="1">
    <source>
        <dbReference type="ARBA" id="ARBA00022527"/>
    </source>
</evidence>
<name>A0A560B3A0_AZOBR</name>
<dbReference type="Gene3D" id="3.30.565.10">
    <property type="entry name" value="Histidine kinase-like ATPase, C-terminal domain"/>
    <property type="match status" value="1"/>
</dbReference>
<keyword evidence="4" id="KW-0418">Kinase</keyword>
<dbReference type="InterPro" id="IPR050267">
    <property type="entry name" value="Anti-sigma-factor_SerPK"/>
</dbReference>
<accession>A0A560B3A0</accession>
<evidence type="ECO:0000256" key="2">
    <source>
        <dbReference type="SAM" id="MobiDB-lite"/>
    </source>
</evidence>
<feature type="compositionally biased region" description="Polar residues" evidence="2">
    <location>
        <begin position="1"/>
        <end position="10"/>
    </location>
</feature>
<feature type="region of interest" description="Disordered" evidence="2">
    <location>
        <begin position="1"/>
        <end position="22"/>
    </location>
</feature>
<protein>
    <submittedName>
        <fullName evidence="4">Histidine kinase-like protein</fullName>
    </submittedName>
</protein>
<dbReference type="SUPFAM" id="SSF55874">
    <property type="entry name" value="ATPase domain of HSP90 chaperone/DNA topoisomerase II/histidine kinase"/>
    <property type="match status" value="1"/>
</dbReference>
<keyword evidence="4" id="KW-0808">Transferase</keyword>
<keyword evidence="1" id="KW-0723">Serine/threonine-protein kinase</keyword>
<evidence type="ECO:0000313" key="4">
    <source>
        <dbReference type="EMBL" id="TWA67117.1"/>
    </source>
</evidence>
<dbReference type="Pfam" id="PF13581">
    <property type="entry name" value="HATPase_c_2"/>
    <property type="match status" value="1"/>
</dbReference>
<dbReference type="RefSeq" id="WP_145677251.1">
    <property type="nucleotide sequence ID" value="NZ_VITF01000007.1"/>
</dbReference>
<dbReference type="InterPro" id="IPR036890">
    <property type="entry name" value="HATPase_C_sf"/>
</dbReference>
<reference evidence="4 5" key="1">
    <citation type="submission" date="2019-06" db="EMBL/GenBank/DDBJ databases">
        <title>Genomic Encyclopedia of Type Strains, Phase IV (KMG-V): Genome sequencing to study the core and pangenomes of soil and plant-associated prokaryotes.</title>
        <authorList>
            <person name="Whitman W."/>
        </authorList>
    </citation>
    <scope>NUCLEOTIDE SEQUENCE [LARGE SCALE GENOMIC DNA]</scope>
    <source>
        <strain evidence="4 5">BR 11796</strain>
    </source>
</reference>
<dbReference type="InterPro" id="IPR003594">
    <property type="entry name" value="HATPase_dom"/>
</dbReference>
<dbReference type="GO" id="GO:0004674">
    <property type="term" value="F:protein serine/threonine kinase activity"/>
    <property type="evidence" value="ECO:0007669"/>
    <property type="project" value="UniProtKB-KW"/>
</dbReference>
<dbReference type="PANTHER" id="PTHR35526">
    <property type="entry name" value="ANTI-SIGMA-F FACTOR RSBW-RELATED"/>
    <property type="match status" value="1"/>
</dbReference>
<gene>
    <name evidence="4" type="ORF">FBZ82_10789</name>
</gene>
<comment type="caution">
    <text evidence="4">The sequence shown here is derived from an EMBL/GenBank/DDBJ whole genome shotgun (WGS) entry which is preliminary data.</text>
</comment>
<sequence>MDGSPASTASLPPGPPGAVRPFSVMRDRVPTDIAARVAARFGVSDAAGNAAGDAAGDGVDDRVAAAVLLAQADRDILRGAFGLNRFLTVELTEREDGTGAIDADWLGAPPVERGFYLSLTTGTAYGLQCAVLVCDELSRRGVLTPERRGNVELCLHEAIANAIVHGNLGIPSATKEQPEGYRLFSRLLRERLGDGAVRQRRIDIFARWSADSLSIAVVDQGNGFDAAALPQDTDSGAHSGRGFVFMRALARRIHVTDGGRCTLLQFDL</sequence>
<evidence type="ECO:0000259" key="3">
    <source>
        <dbReference type="Pfam" id="PF13581"/>
    </source>
</evidence>
<feature type="domain" description="Histidine kinase/HSP90-like ATPase" evidence="3">
    <location>
        <begin position="133"/>
        <end position="265"/>
    </location>
</feature>
<organism evidence="4 5">
    <name type="scientific">Azospirillum brasilense</name>
    <dbReference type="NCBI Taxonomy" id="192"/>
    <lineage>
        <taxon>Bacteria</taxon>
        <taxon>Pseudomonadati</taxon>
        <taxon>Pseudomonadota</taxon>
        <taxon>Alphaproteobacteria</taxon>
        <taxon>Rhodospirillales</taxon>
        <taxon>Azospirillaceae</taxon>
        <taxon>Azospirillum</taxon>
    </lineage>
</organism>
<dbReference type="EMBL" id="VITF01000007">
    <property type="protein sequence ID" value="TWA67117.1"/>
    <property type="molecule type" value="Genomic_DNA"/>
</dbReference>
<dbReference type="AlphaFoldDB" id="A0A560B3A0"/>
<dbReference type="CDD" id="cd16936">
    <property type="entry name" value="HATPase_RsbW-like"/>
    <property type="match status" value="1"/>
</dbReference>